<proteinExistence type="predicted"/>
<accession>A0A9R0JC77</accession>
<evidence type="ECO:0000313" key="3">
    <source>
        <dbReference type="RefSeq" id="XP_021865347.1"/>
    </source>
</evidence>
<dbReference type="GO" id="GO:0031146">
    <property type="term" value="P:SCF-dependent proteasomal ubiquitin-dependent protein catabolic process"/>
    <property type="evidence" value="ECO:0000318"/>
    <property type="project" value="GO_Central"/>
</dbReference>
<dbReference type="KEGG" id="soe:110804092"/>
<name>A0A9R0JC77_SPIOL</name>
<keyword evidence="2" id="KW-1185">Reference proteome</keyword>
<dbReference type="Pfam" id="PF00646">
    <property type="entry name" value="F-box"/>
    <property type="match status" value="1"/>
</dbReference>
<dbReference type="NCBIfam" id="TIGR01640">
    <property type="entry name" value="F_box_assoc_1"/>
    <property type="match status" value="1"/>
</dbReference>
<dbReference type="PANTHER" id="PTHR31672:SF13">
    <property type="entry name" value="F-BOX PROTEIN CPR30-LIKE"/>
    <property type="match status" value="1"/>
</dbReference>
<dbReference type="SUPFAM" id="SSF81383">
    <property type="entry name" value="F-box domain"/>
    <property type="match status" value="1"/>
</dbReference>
<dbReference type="PANTHER" id="PTHR31672">
    <property type="entry name" value="BNACNNG10540D PROTEIN"/>
    <property type="match status" value="1"/>
</dbReference>
<dbReference type="GO" id="GO:0004842">
    <property type="term" value="F:ubiquitin-protein transferase activity"/>
    <property type="evidence" value="ECO:0000318"/>
    <property type="project" value="GO_Central"/>
</dbReference>
<evidence type="ECO:0000259" key="1">
    <source>
        <dbReference type="PROSITE" id="PS50181"/>
    </source>
</evidence>
<protein>
    <submittedName>
        <fullName evidence="3">F-box/kelch-repeat protein At3g23880-like</fullName>
    </submittedName>
</protein>
<dbReference type="PROSITE" id="PS50181">
    <property type="entry name" value="FBOX"/>
    <property type="match status" value="1"/>
</dbReference>
<dbReference type="GeneID" id="110804092"/>
<sequence>MATDSTRSSKPLNNGERLPSELKEEIFSRLTVKDILRSRCVCKPWKTLIDSHGFKKKHFEAEKRSHSSLFIWRKSFSFEPTLHFFFPPFHNVSPSLALNLGQFLDDSVFDSSDVMISSSGGVDNLDFKKFGVVNGLVCLGWNYFHVVWNPSTKEFRRFDGPKKNWGFDLLDNCGISDDVLLSDQICAFGLDPISQDFKFLIAHFTLSVTKNEKSKNKVLFQIYSMRNNGWRGVVCDFPFVNKVITGDGFMDDGKFYWFVKECGEKMENGSLNPAVICFDFCNEVFKVISLPVELTRGEDAIAVANRGVVEIIMSFDDGLRSQVWVMENGGSWSRTLNVNFPCEVGRPIGVLKDGDIMFENPSKVDGVKELVFINPATGLSKKLGFNGTELWMFNYVQSLFSAK</sequence>
<dbReference type="Gene3D" id="1.20.1280.50">
    <property type="match status" value="1"/>
</dbReference>
<dbReference type="RefSeq" id="XP_021865347.1">
    <property type="nucleotide sequence ID" value="XM_022009655.1"/>
</dbReference>
<evidence type="ECO:0000313" key="2">
    <source>
        <dbReference type="Proteomes" id="UP000813463"/>
    </source>
</evidence>
<dbReference type="InterPro" id="IPR013187">
    <property type="entry name" value="F-box-assoc_dom_typ3"/>
</dbReference>
<reference evidence="3" key="2">
    <citation type="submission" date="2025-08" db="UniProtKB">
        <authorList>
            <consortium name="RefSeq"/>
        </authorList>
    </citation>
    <scope>IDENTIFICATION</scope>
    <source>
        <tissue evidence="3">Leaf</tissue>
    </source>
</reference>
<dbReference type="InterPro" id="IPR017451">
    <property type="entry name" value="F-box-assoc_interact_dom"/>
</dbReference>
<organism evidence="2 3">
    <name type="scientific">Spinacia oleracea</name>
    <name type="common">Spinach</name>
    <dbReference type="NCBI Taxonomy" id="3562"/>
    <lineage>
        <taxon>Eukaryota</taxon>
        <taxon>Viridiplantae</taxon>
        <taxon>Streptophyta</taxon>
        <taxon>Embryophyta</taxon>
        <taxon>Tracheophyta</taxon>
        <taxon>Spermatophyta</taxon>
        <taxon>Magnoliopsida</taxon>
        <taxon>eudicotyledons</taxon>
        <taxon>Gunneridae</taxon>
        <taxon>Pentapetalae</taxon>
        <taxon>Caryophyllales</taxon>
        <taxon>Chenopodiaceae</taxon>
        <taxon>Chenopodioideae</taxon>
        <taxon>Anserineae</taxon>
        <taxon>Spinacia</taxon>
    </lineage>
</organism>
<feature type="domain" description="F-box" evidence="1">
    <location>
        <begin position="12"/>
        <end position="58"/>
    </location>
</feature>
<dbReference type="Proteomes" id="UP000813463">
    <property type="component" value="Chromosome 6"/>
</dbReference>
<dbReference type="InterPro" id="IPR050796">
    <property type="entry name" value="SCF_F-box_component"/>
</dbReference>
<dbReference type="SMART" id="SM00256">
    <property type="entry name" value="FBOX"/>
    <property type="match status" value="1"/>
</dbReference>
<dbReference type="InterPro" id="IPR036047">
    <property type="entry name" value="F-box-like_dom_sf"/>
</dbReference>
<dbReference type="CDD" id="cd22157">
    <property type="entry name" value="F-box_AtFBW1-like"/>
    <property type="match status" value="1"/>
</dbReference>
<dbReference type="AlphaFoldDB" id="A0A9R0JC77"/>
<dbReference type="InterPro" id="IPR001810">
    <property type="entry name" value="F-box_dom"/>
</dbReference>
<reference evidence="2" key="1">
    <citation type="journal article" date="2021" name="Nat. Commun.">
        <title>Genomic analyses provide insights into spinach domestication and the genetic basis of agronomic traits.</title>
        <authorList>
            <person name="Cai X."/>
            <person name="Sun X."/>
            <person name="Xu C."/>
            <person name="Sun H."/>
            <person name="Wang X."/>
            <person name="Ge C."/>
            <person name="Zhang Z."/>
            <person name="Wang Q."/>
            <person name="Fei Z."/>
            <person name="Jiao C."/>
            <person name="Wang Q."/>
        </authorList>
    </citation>
    <scope>NUCLEOTIDE SEQUENCE [LARGE SCALE GENOMIC DNA]</scope>
    <source>
        <strain evidence="2">cv. Varoflay</strain>
    </source>
</reference>
<dbReference type="Pfam" id="PF08268">
    <property type="entry name" value="FBA_3"/>
    <property type="match status" value="1"/>
</dbReference>
<dbReference type="OrthoDB" id="1074695at2759"/>
<gene>
    <name evidence="3" type="primary">LOC110804092</name>
</gene>